<gene>
    <name evidence="2" type="ORF">TMSB3V08_LOCUS6285</name>
</gene>
<name>A0A7R9HP43_9NEOP</name>
<evidence type="ECO:0000256" key="1">
    <source>
        <dbReference type="SAM" id="SignalP"/>
    </source>
</evidence>
<dbReference type="AlphaFoldDB" id="A0A7R9HP43"/>
<reference evidence="2" key="1">
    <citation type="submission" date="2020-11" db="EMBL/GenBank/DDBJ databases">
        <authorList>
            <person name="Tran Van P."/>
        </authorList>
    </citation>
    <scope>NUCLEOTIDE SEQUENCE</scope>
</reference>
<proteinExistence type="predicted"/>
<organism evidence="2">
    <name type="scientific">Timema monikensis</name>
    <dbReference type="NCBI Taxonomy" id="170555"/>
    <lineage>
        <taxon>Eukaryota</taxon>
        <taxon>Metazoa</taxon>
        <taxon>Ecdysozoa</taxon>
        <taxon>Arthropoda</taxon>
        <taxon>Hexapoda</taxon>
        <taxon>Insecta</taxon>
        <taxon>Pterygota</taxon>
        <taxon>Neoptera</taxon>
        <taxon>Polyneoptera</taxon>
        <taxon>Phasmatodea</taxon>
        <taxon>Timematodea</taxon>
        <taxon>Timematoidea</taxon>
        <taxon>Timematidae</taxon>
        <taxon>Timema</taxon>
    </lineage>
</organism>
<feature type="chain" id="PRO_5031024133" description="Secreted protein" evidence="1">
    <location>
        <begin position="19"/>
        <end position="96"/>
    </location>
</feature>
<evidence type="ECO:0008006" key="3">
    <source>
        <dbReference type="Google" id="ProtNLM"/>
    </source>
</evidence>
<evidence type="ECO:0000313" key="2">
    <source>
        <dbReference type="EMBL" id="CAD7429508.1"/>
    </source>
</evidence>
<keyword evidence="1" id="KW-0732">Signal</keyword>
<protein>
    <recommendedName>
        <fullName evidence="3">Secreted protein</fullName>
    </recommendedName>
</protein>
<sequence>MFRLAVCRLGGCVECAAAVKVTGLTCLDWQFVDWEDVWNVLLWSRSQTGRMCGMCCCGQGHRSDMFRLGGCMECAAAVKVTGLTCLDWQFVDWEDV</sequence>
<accession>A0A7R9HP43</accession>
<dbReference type="EMBL" id="OB794103">
    <property type="protein sequence ID" value="CAD7429508.1"/>
    <property type="molecule type" value="Genomic_DNA"/>
</dbReference>
<feature type="signal peptide" evidence="1">
    <location>
        <begin position="1"/>
        <end position="18"/>
    </location>
</feature>